<accession>A0A7T0G0B5</accession>
<dbReference type="SMART" id="SM00382">
    <property type="entry name" value="AAA"/>
    <property type="match status" value="1"/>
</dbReference>
<evidence type="ECO:0000313" key="2">
    <source>
        <dbReference type="EMBL" id="QPJ61666.1"/>
    </source>
</evidence>
<protein>
    <submittedName>
        <fullName evidence="2">AAA family ATPase</fullName>
    </submittedName>
</protein>
<name>A0A7T0G0B5_9BACT</name>
<dbReference type="InterPro" id="IPR027417">
    <property type="entry name" value="P-loop_NTPase"/>
</dbReference>
<dbReference type="SUPFAM" id="SSF52540">
    <property type="entry name" value="P-loop containing nucleoside triphosphate hydrolases"/>
    <property type="match status" value="1"/>
</dbReference>
<dbReference type="Gene3D" id="1.10.8.60">
    <property type="match status" value="1"/>
</dbReference>
<dbReference type="GO" id="GO:0016887">
    <property type="term" value="F:ATP hydrolysis activity"/>
    <property type="evidence" value="ECO:0007669"/>
    <property type="project" value="InterPro"/>
</dbReference>
<dbReference type="InterPro" id="IPR049945">
    <property type="entry name" value="AAA_22"/>
</dbReference>
<gene>
    <name evidence="2" type="ORF">G3M70_07115</name>
</gene>
<dbReference type="InterPro" id="IPR052026">
    <property type="entry name" value="ExeA_AAA_ATPase_DNA-bind"/>
</dbReference>
<proteinExistence type="predicted"/>
<dbReference type="AlphaFoldDB" id="A0A7T0G0B5"/>
<organism evidence="2 3">
    <name type="scientific">Candidatus Nitronauta litoralis</name>
    <dbReference type="NCBI Taxonomy" id="2705533"/>
    <lineage>
        <taxon>Bacteria</taxon>
        <taxon>Pseudomonadati</taxon>
        <taxon>Nitrospinota/Tectimicrobiota group</taxon>
        <taxon>Nitrospinota</taxon>
        <taxon>Nitrospinia</taxon>
        <taxon>Nitrospinales</taxon>
        <taxon>Nitrospinaceae</taxon>
        <taxon>Candidatus Nitronauta</taxon>
    </lineage>
</organism>
<reference evidence="2 3" key="1">
    <citation type="submission" date="2020-02" db="EMBL/GenBank/DDBJ databases">
        <title>Genomic and physiological characterization of two novel Nitrospinaceae genera.</title>
        <authorList>
            <person name="Mueller A.J."/>
            <person name="Jung M.-Y."/>
            <person name="Strachan C.R."/>
            <person name="Herbold C.W."/>
            <person name="Kirkegaard R.H."/>
            <person name="Daims H."/>
        </authorList>
    </citation>
    <scope>NUCLEOTIDE SEQUENCE [LARGE SCALE GENOMIC DNA]</scope>
    <source>
        <strain evidence="2">EB</strain>
    </source>
</reference>
<dbReference type="EMBL" id="CP048685">
    <property type="protein sequence ID" value="QPJ61666.1"/>
    <property type="molecule type" value="Genomic_DNA"/>
</dbReference>
<dbReference type="Gene3D" id="3.40.50.300">
    <property type="entry name" value="P-loop containing nucleotide triphosphate hydrolases"/>
    <property type="match status" value="1"/>
</dbReference>
<sequence>MNQEMVNTKNVQDFYKGLEILKKGTAGRKGMMLVSGKPGTGKTFACQRHAVDSGAAYVRCRYVDTPRNLLHSIVAELGEEPRGFTGKLFTQAKEHLLEKPRLLILDEVDYLVANKGMIEIVRDLNDESNAPIIITGMEHIGKKLQRFPHLYDRIRAEVVFQLFEPKEIKTIASKICTATLDDSAIHYIHEKSGGKLRLTMDLFDLAERLAKQNRLKEITQEHLKSSFEKKRVRS</sequence>
<dbReference type="PANTHER" id="PTHR35894">
    <property type="entry name" value="GENERAL SECRETION PATHWAY PROTEIN A-RELATED"/>
    <property type="match status" value="1"/>
</dbReference>
<dbReference type="Proteomes" id="UP000594688">
    <property type="component" value="Chromosome"/>
</dbReference>
<dbReference type="Pfam" id="PF13401">
    <property type="entry name" value="AAA_22"/>
    <property type="match status" value="1"/>
</dbReference>
<dbReference type="KEGG" id="nli:G3M70_07115"/>
<feature type="domain" description="AAA+ ATPase" evidence="1">
    <location>
        <begin position="28"/>
        <end position="160"/>
    </location>
</feature>
<evidence type="ECO:0000313" key="3">
    <source>
        <dbReference type="Proteomes" id="UP000594688"/>
    </source>
</evidence>
<evidence type="ECO:0000259" key="1">
    <source>
        <dbReference type="SMART" id="SM00382"/>
    </source>
</evidence>
<dbReference type="InterPro" id="IPR003593">
    <property type="entry name" value="AAA+_ATPase"/>
</dbReference>
<dbReference type="PANTHER" id="PTHR35894:SF5">
    <property type="entry name" value="MU-LIKE PROPHAGE FLUMU DNA TRANSPOSITION PROTEIN B"/>
    <property type="match status" value="1"/>
</dbReference>